<protein>
    <submittedName>
        <fullName evidence="6">PVC-type heme-binding CxxCH protein</fullName>
    </submittedName>
</protein>
<dbReference type="InterPro" id="IPR011989">
    <property type="entry name" value="ARM-like"/>
</dbReference>
<dbReference type="Gene3D" id="1.25.10.10">
    <property type="entry name" value="Leucine-rich Repeat Variant"/>
    <property type="match status" value="1"/>
</dbReference>
<dbReference type="SUPFAM" id="SSF48371">
    <property type="entry name" value="ARM repeat"/>
    <property type="match status" value="1"/>
</dbReference>
<keyword evidence="7" id="KW-1185">Reference proteome</keyword>
<evidence type="ECO:0000313" key="7">
    <source>
        <dbReference type="Proteomes" id="UP001597414"/>
    </source>
</evidence>
<comment type="caution">
    <text evidence="6">The sequence shown here is derived from an EMBL/GenBank/DDBJ whole genome shotgun (WGS) entry which is preliminary data.</text>
</comment>
<dbReference type="EMBL" id="JBHUIV010000016">
    <property type="protein sequence ID" value="MFD2201964.1"/>
    <property type="molecule type" value="Genomic_DNA"/>
</dbReference>
<dbReference type="Pfam" id="PF23500">
    <property type="entry name" value="DUF7133"/>
    <property type="match status" value="1"/>
</dbReference>
<name>A0ABW5B935_9BACT</name>
<dbReference type="InterPro" id="IPR036909">
    <property type="entry name" value="Cyt_c-like_dom_sf"/>
</dbReference>
<dbReference type="Gene3D" id="1.10.760.10">
    <property type="entry name" value="Cytochrome c-like domain"/>
    <property type="match status" value="1"/>
</dbReference>
<evidence type="ECO:0000313" key="6">
    <source>
        <dbReference type="EMBL" id="MFD2201964.1"/>
    </source>
</evidence>
<dbReference type="SUPFAM" id="SSF50952">
    <property type="entry name" value="Soluble quinoprotein glucose dehydrogenase"/>
    <property type="match status" value="1"/>
</dbReference>
<evidence type="ECO:0000256" key="3">
    <source>
        <dbReference type="ARBA" id="ARBA00023004"/>
    </source>
</evidence>
<dbReference type="RefSeq" id="WP_380802205.1">
    <property type="nucleotide sequence ID" value="NZ_JBHUIV010000016.1"/>
</dbReference>
<dbReference type="NCBIfam" id="TIGR02603">
    <property type="entry name" value="CxxCH_TIGR02603"/>
    <property type="match status" value="1"/>
</dbReference>
<dbReference type="NCBIfam" id="TIGR02604">
    <property type="entry name" value="Piru_Ver_Nterm"/>
    <property type="match status" value="1"/>
</dbReference>
<keyword evidence="3 4" id="KW-0408">Iron</keyword>
<dbReference type="InterPro" id="IPR055557">
    <property type="entry name" value="DUF7133"/>
</dbReference>
<accession>A0ABW5B935</accession>
<feature type="domain" description="Cytochrome c" evidence="5">
    <location>
        <begin position="867"/>
        <end position="999"/>
    </location>
</feature>
<reference evidence="7" key="1">
    <citation type="journal article" date="2019" name="Int. J. Syst. Evol. Microbiol.">
        <title>The Global Catalogue of Microorganisms (GCM) 10K type strain sequencing project: providing services to taxonomists for standard genome sequencing and annotation.</title>
        <authorList>
            <consortium name="The Broad Institute Genomics Platform"/>
            <consortium name="The Broad Institute Genome Sequencing Center for Infectious Disease"/>
            <person name="Wu L."/>
            <person name="Ma J."/>
        </authorList>
    </citation>
    <scope>NUCLEOTIDE SEQUENCE [LARGE SCALE GENOMIC DNA]</scope>
    <source>
        <strain evidence="7">KCTC 19812</strain>
    </source>
</reference>
<dbReference type="Proteomes" id="UP001597414">
    <property type="component" value="Unassembled WGS sequence"/>
</dbReference>
<gene>
    <name evidence="6" type="ORF">ACFSKV_10320</name>
</gene>
<evidence type="ECO:0000256" key="1">
    <source>
        <dbReference type="ARBA" id="ARBA00022617"/>
    </source>
</evidence>
<proteinExistence type="predicted"/>
<dbReference type="PANTHER" id="PTHR33546">
    <property type="entry name" value="LARGE, MULTIFUNCTIONAL SECRETED PROTEIN-RELATED"/>
    <property type="match status" value="1"/>
</dbReference>
<dbReference type="InterPro" id="IPR011042">
    <property type="entry name" value="6-blade_b-propeller_TolB-like"/>
</dbReference>
<dbReference type="Gene3D" id="2.120.10.30">
    <property type="entry name" value="TolB, C-terminal domain"/>
    <property type="match status" value="1"/>
</dbReference>
<dbReference type="PROSITE" id="PS51257">
    <property type="entry name" value="PROKAR_LIPOPROTEIN"/>
    <property type="match status" value="1"/>
</dbReference>
<evidence type="ECO:0000259" key="5">
    <source>
        <dbReference type="PROSITE" id="PS51007"/>
    </source>
</evidence>
<dbReference type="InterPro" id="IPR016024">
    <property type="entry name" value="ARM-type_fold"/>
</dbReference>
<dbReference type="PANTHER" id="PTHR33546:SF1">
    <property type="entry name" value="LARGE, MULTIFUNCTIONAL SECRETED PROTEIN"/>
    <property type="match status" value="1"/>
</dbReference>
<dbReference type="InterPro" id="IPR009056">
    <property type="entry name" value="Cyt_c-like_dom"/>
</dbReference>
<evidence type="ECO:0000256" key="2">
    <source>
        <dbReference type="ARBA" id="ARBA00022723"/>
    </source>
</evidence>
<sequence>MKYLPFGLAIASVMIFSCEKPKSQLTQKEYESLNDEQKRSVEFALDGIEVLDNRLELTLFASEPMLTNPTNMDIDDRGRVWITEAYNYRNQLNPKNPVKSEGDRILILEDTNGDGKADKSTVFYQGTDINAALGIAVFGNKVFVSVSPNVFVFTDENGDDSPDKKEILFTGIGGVQHDHGMHAFTFGPDGKLYFNYGNEGKGLHFADGTPILDPMGRPVNSGTAPYQEGMVFRCDPDGSNPEILAWNFRNNYEVAVDSYGRMWQSDNDDDGNRSTRINYVMDFGNYGFKDEMTKADWRTRRINMEDSVWQQHWHLNDPGVIPNLVQTYAGSPTGILVSEGKLLPSDYQNQVIHADAGPNVIRMYPVKTSGAGFTGEAVTILDGNKRDNWFRPSDVTVAPDGSIFVSDWYDPGVGGHAVGDLEKGRIYRLAPKKSKYKVTSPDYSSIESLIQLLQNPNRAIHFNAFMALKGNEEARSALEKLYSSNDSRMKARAFWLLIHLPDGIEYIKKASQDKDENIRVASVRAYRIKGMDDTAFLLQMAADPSPQIRREVALAIRFLDVPDIWLKLTDGYTSGDRWYLEALGIAGEYHWDKYLAAYLEIKGSDWMSLPEARDLVWRSRSEATPELLEQLILAENSPEDHKYYRSLDFQNTFQKNQTLKNLLAKGPNEDQVIILRQAVIDEKKPDAQLLNLAKSKAGEINDDWDFLEVIKKYQIKDQKERLLTLIYQEENRNLANTSARIFTELFGVTEIEKAMGNPDEAKAILAIRKFGTVDSPEIAFLLSKFWKNDKASNTIRTAAMEEAKGYQSEAVLWEFAKADQIPADLLPIAQKILMGSWNSNIRQLAVEKYGESINQGYDLVKMMSSKGNVEKGKTIASSYCLACHKIGNEGIDFGPGLTQIGAKLSREALINSIIYPSEGMGFGYETQLVKFKDGREIRCIVNSKTENDLIVKLVGSGEQTLYKLADIASVSQLRESLMPAFPLSEEELVDLVSYMESLK</sequence>
<organism evidence="6 7">
    <name type="scientific">Shivajiella indica</name>
    <dbReference type="NCBI Taxonomy" id="872115"/>
    <lineage>
        <taxon>Bacteria</taxon>
        <taxon>Pseudomonadati</taxon>
        <taxon>Bacteroidota</taxon>
        <taxon>Cytophagia</taxon>
        <taxon>Cytophagales</taxon>
        <taxon>Cyclobacteriaceae</taxon>
        <taxon>Shivajiella</taxon>
    </lineage>
</organism>
<dbReference type="InterPro" id="IPR013427">
    <property type="entry name" value="Haem-bd_dom_put"/>
</dbReference>
<evidence type="ECO:0000256" key="4">
    <source>
        <dbReference type="PROSITE-ProRule" id="PRU00433"/>
    </source>
</evidence>
<keyword evidence="1 4" id="KW-0349">Heme</keyword>
<dbReference type="InterPro" id="IPR011041">
    <property type="entry name" value="Quinoprot_gluc/sorb_DH_b-prop"/>
</dbReference>
<dbReference type="PROSITE" id="PS51007">
    <property type="entry name" value="CYTC"/>
    <property type="match status" value="1"/>
</dbReference>
<dbReference type="SUPFAM" id="SSF46626">
    <property type="entry name" value="Cytochrome c"/>
    <property type="match status" value="1"/>
</dbReference>
<dbReference type="InterPro" id="IPR013428">
    <property type="entry name" value="Membrane-bound_put_N"/>
</dbReference>
<keyword evidence="2 4" id="KW-0479">Metal-binding</keyword>